<dbReference type="InterPro" id="IPR012338">
    <property type="entry name" value="Beta-lactam/transpept-like"/>
</dbReference>
<dbReference type="AlphaFoldDB" id="A0A0R2FRA7"/>
<comment type="subcellular location">
    <subcellularLocation>
        <location evidence="1">Membrane</location>
    </subcellularLocation>
</comment>
<evidence type="ECO:0000256" key="2">
    <source>
        <dbReference type="ARBA" id="ARBA00023136"/>
    </source>
</evidence>
<protein>
    <submittedName>
        <fullName evidence="7">Penicillin-binding protein (Beta-lactamase class C)</fullName>
    </submittedName>
</protein>
<dbReference type="Gene3D" id="3.40.710.10">
    <property type="entry name" value="DD-peptidase/beta-lactamase superfamily"/>
    <property type="match status" value="1"/>
</dbReference>
<comment type="caution">
    <text evidence="7">The sequence shown here is derived from an EMBL/GenBank/DDBJ whole genome shotgun (WGS) entry which is preliminary data.</text>
</comment>
<dbReference type="GO" id="GO:0016020">
    <property type="term" value="C:membrane"/>
    <property type="evidence" value="ECO:0007669"/>
    <property type="project" value="UniProtKB-SubCell"/>
</dbReference>
<dbReference type="EMBL" id="JQAT01000007">
    <property type="protein sequence ID" value="KRN27556.1"/>
    <property type="molecule type" value="Genomic_DNA"/>
</dbReference>
<keyword evidence="4" id="KW-0812">Transmembrane</keyword>
<dbReference type="STRING" id="81857.IV38_GL002011"/>
<dbReference type="InterPro" id="IPR050491">
    <property type="entry name" value="AmpC-like"/>
</dbReference>
<accession>A0A0R2FRA7</accession>
<organism evidence="7 8">
    <name type="scientific">Lactobacillus selangorensis</name>
    <dbReference type="NCBI Taxonomy" id="81857"/>
    <lineage>
        <taxon>Bacteria</taxon>
        <taxon>Bacillati</taxon>
        <taxon>Bacillota</taxon>
        <taxon>Bacilli</taxon>
        <taxon>Lactobacillales</taxon>
        <taxon>Lactobacillaceae</taxon>
        <taxon>Lactobacillus</taxon>
    </lineage>
</organism>
<dbReference type="OrthoDB" id="2151402at2"/>
<sequence length="397" mass="44238">MSYKSFRHGISWLLVGIVLGGALVIGIDHFVTLPHERAAQQVKNNQQSNQQRAENRLQKNKERQKKPVADPYAKNVASQLTPVQTQLIKKLLTTNKVIGTLLVVKNNKVIWQQGFGYADAAAQRGNNAASLYQIGSIQKSLTATLFVKDLIDTGKVKYNDPVAKYYPTIPHGHQITIRDMLDMVSGIYHTDLADKVMTDQEIVNWSAKHLTVKPENIGLFSYQPINFTLLTGILEKETGQNYQDLLDQQLLTPLNLVHTGFVQAMGDEKHRTYSYKDGTTYQRYPDESQVEISRELGTGNLYASAGDLFRMEQGIIQGKIISKKRLAELRNTTNGSYRGGAYCFKTYVNGHGVEAGYDAGYALAKDGRSGVVLLANTYPKQTTSKLATQIAQMVLHI</sequence>
<dbReference type="InterPro" id="IPR001466">
    <property type="entry name" value="Beta-lactam-related"/>
</dbReference>
<evidence type="ECO:0000313" key="8">
    <source>
        <dbReference type="Proteomes" id="UP000051645"/>
    </source>
</evidence>
<feature type="transmembrane region" description="Helical" evidence="4">
    <location>
        <begin position="12"/>
        <end position="31"/>
    </location>
</feature>
<dbReference type="PANTHER" id="PTHR46825:SF11">
    <property type="entry name" value="PENICILLIN-BINDING PROTEIN 4"/>
    <property type="match status" value="1"/>
</dbReference>
<reference evidence="8 9" key="1">
    <citation type="journal article" date="2015" name="Genome Announc.">
        <title>Expanding the biotechnology potential of lactobacilli through comparative genomics of 213 strains and associated genera.</title>
        <authorList>
            <person name="Sun Z."/>
            <person name="Harris H.M."/>
            <person name="McCann A."/>
            <person name="Guo C."/>
            <person name="Argimon S."/>
            <person name="Zhang W."/>
            <person name="Yang X."/>
            <person name="Jeffery I.B."/>
            <person name="Cooney J.C."/>
            <person name="Kagawa T.F."/>
            <person name="Liu W."/>
            <person name="Song Y."/>
            <person name="Salvetti E."/>
            <person name="Wrobel A."/>
            <person name="Rasinkangas P."/>
            <person name="Parkhill J."/>
            <person name="Rea M.C."/>
            <person name="O'Sullivan O."/>
            <person name="Ritari J."/>
            <person name="Douillard F.P."/>
            <person name="Paul Ross R."/>
            <person name="Yang R."/>
            <person name="Briner A.E."/>
            <person name="Felis G.E."/>
            <person name="de Vos W.M."/>
            <person name="Barrangou R."/>
            <person name="Klaenhammer T.R."/>
            <person name="Caufield P.W."/>
            <person name="Cui Y."/>
            <person name="Zhang H."/>
            <person name="O'Toole P.W."/>
        </authorList>
    </citation>
    <scope>NUCLEOTIDE SEQUENCE [LARGE SCALE GENOMIC DNA]</scope>
    <source>
        <strain evidence="6 9">ATCC BAA-66</strain>
        <strain evidence="7 8">DSM 13344</strain>
    </source>
</reference>
<gene>
    <name evidence="6" type="ORF">IV38_GL002011</name>
    <name evidence="7" type="ORF">IV40_GL002017</name>
</gene>
<feature type="compositionally biased region" description="Basic and acidic residues" evidence="3">
    <location>
        <begin position="53"/>
        <end position="68"/>
    </location>
</feature>
<dbReference type="PANTHER" id="PTHR46825">
    <property type="entry name" value="D-ALANYL-D-ALANINE-CARBOXYPEPTIDASE/ENDOPEPTIDASE AMPH"/>
    <property type="match status" value="1"/>
</dbReference>
<keyword evidence="2 4" id="KW-0472">Membrane</keyword>
<evidence type="ECO:0000256" key="4">
    <source>
        <dbReference type="SAM" id="Phobius"/>
    </source>
</evidence>
<dbReference type="Proteomes" id="UP000051645">
    <property type="component" value="Unassembled WGS sequence"/>
</dbReference>
<proteinExistence type="predicted"/>
<evidence type="ECO:0000259" key="5">
    <source>
        <dbReference type="Pfam" id="PF00144"/>
    </source>
</evidence>
<dbReference type="Pfam" id="PF00144">
    <property type="entry name" value="Beta-lactamase"/>
    <property type="match status" value="1"/>
</dbReference>
<dbReference type="PATRIC" id="fig|81857.3.peg.2053"/>
<dbReference type="RefSeq" id="WP_057771009.1">
    <property type="nucleotide sequence ID" value="NZ_JQAT01000007.1"/>
</dbReference>
<keyword evidence="4" id="KW-1133">Transmembrane helix</keyword>
<evidence type="ECO:0000313" key="6">
    <source>
        <dbReference type="EMBL" id="KRN27556.1"/>
    </source>
</evidence>
<dbReference type="EMBL" id="JQAZ01000008">
    <property type="protein sequence ID" value="KRN30171.1"/>
    <property type="molecule type" value="Genomic_DNA"/>
</dbReference>
<dbReference type="Proteomes" id="UP000051751">
    <property type="component" value="Unassembled WGS sequence"/>
</dbReference>
<keyword evidence="8" id="KW-1185">Reference proteome</keyword>
<feature type="compositionally biased region" description="Low complexity" evidence="3">
    <location>
        <begin position="41"/>
        <end position="51"/>
    </location>
</feature>
<evidence type="ECO:0000313" key="9">
    <source>
        <dbReference type="Proteomes" id="UP000051751"/>
    </source>
</evidence>
<dbReference type="SUPFAM" id="SSF56601">
    <property type="entry name" value="beta-lactamase/transpeptidase-like"/>
    <property type="match status" value="1"/>
</dbReference>
<evidence type="ECO:0000313" key="7">
    <source>
        <dbReference type="EMBL" id="KRN30171.1"/>
    </source>
</evidence>
<feature type="domain" description="Beta-lactamase-related" evidence="5">
    <location>
        <begin position="86"/>
        <end position="390"/>
    </location>
</feature>
<feature type="region of interest" description="Disordered" evidence="3">
    <location>
        <begin position="41"/>
        <end position="71"/>
    </location>
</feature>
<evidence type="ECO:0000256" key="1">
    <source>
        <dbReference type="ARBA" id="ARBA00004370"/>
    </source>
</evidence>
<evidence type="ECO:0000256" key="3">
    <source>
        <dbReference type="SAM" id="MobiDB-lite"/>
    </source>
</evidence>
<name>A0A0R2FRA7_9LACO</name>